<feature type="region of interest" description="Disordered" evidence="3">
    <location>
        <begin position="57"/>
        <end position="84"/>
    </location>
</feature>
<dbReference type="PANTHER" id="PTHR48107:SF16">
    <property type="entry name" value="NADPH-DEPENDENT ALDEHYDE REDUCTASE 1, CHLOROPLASTIC"/>
    <property type="match status" value="1"/>
</dbReference>
<dbReference type="InterPro" id="IPR020904">
    <property type="entry name" value="Sc_DH/Rdtase_CS"/>
</dbReference>
<keyword evidence="2" id="KW-0560">Oxidoreductase</keyword>
<dbReference type="OrthoDB" id="9809287at2"/>
<evidence type="ECO:0000313" key="5">
    <source>
        <dbReference type="Proteomes" id="UP000295511"/>
    </source>
</evidence>
<dbReference type="GO" id="GO:0016614">
    <property type="term" value="F:oxidoreductase activity, acting on CH-OH group of donors"/>
    <property type="evidence" value="ECO:0007669"/>
    <property type="project" value="UniProtKB-ARBA"/>
</dbReference>
<evidence type="ECO:0000313" key="4">
    <source>
        <dbReference type="EMBL" id="TDF92440.1"/>
    </source>
</evidence>
<dbReference type="Gene3D" id="3.40.50.720">
    <property type="entry name" value="NAD(P)-binding Rossmann-like Domain"/>
    <property type="match status" value="1"/>
</dbReference>
<dbReference type="Proteomes" id="UP000295511">
    <property type="component" value="Unassembled WGS sequence"/>
</dbReference>
<comment type="caution">
    <text evidence="4">The sequence shown here is derived from an EMBL/GenBank/DDBJ whole genome shotgun (WGS) entry which is preliminary data.</text>
</comment>
<evidence type="ECO:0000256" key="2">
    <source>
        <dbReference type="ARBA" id="ARBA00023002"/>
    </source>
</evidence>
<organism evidence="4 5">
    <name type="scientific">Arthrobacter terricola</name>
    <dbReference type="NCBI Taxonomy" id="2547396"/>
    <lineage>
        <taxon>Bacteria</taxon>
        <taxon>Bacillati</taxon>
        <taxon>Actinomycetota</taxon>
        <taxon>Actinomycetes</taxon>
        <taxon>Micrococcales</taxon>
        <taxon>Micrococcaceae</taxon>
        <taxon>Arthrobacter</taxon>
    </lineage>
</organism>
<dbReference type="PRINTS" id="PR00081">
    <property type="entry name" value="GDHRDH"/>
</dbReference>
<dbReference type="FunFam" id="3.40.50.720:FF:000097">
    <property type="entry name" value="SDR family oxidoreductase"/>
    <property type="match status" value="1"/>
</dbReference>
<dbReference type="AlphaFoldDB" id="A0A4R5KE78"/>
<evidence type="ECO:0000256" key="1">
    <source>
        <dbReference type="ARBA" id="ARBA00006484"/>
    </source>
</evidence>
<proteinExistence type="inferred from homology"/>
<feature type="compositionally biased region" description="Basic and acidic residues" evidence="3">
    <location>
        <begin position="74"/>
        <end position="83"/>
    </location>
</feature>
<dbReference type="PRINTS" id="PR00080">
    <property type="entry name" value="SDRFAMILY"/>
</dbReference>
<sequence>MTDSDFEQDEQKANVPPFEEAGELDEDIVLALENQVVGGADGPAGLKDPRSLYPDEEFEPRSQDYPGFTAAMRPRPDHGEHSYVGHHRMTGYRTLITGADSGIGRAAAIAYSREGADVAFTYLPEEEQDAAHTVQLIEDAGSRVLALPGDLQDEHFCREVIARTVREFGGLDVLVNNAGFQMSTGKGIEDLSSEQFDRTFKTNVYALFWLSKAGLPHLQPGSSIINVSSIQGYDPSPSLIDYAATKAAIINLTYSLAESLGPQGIRVNAVAPGPIWTPLQPPTQPSEKIAHFGENTPLGRAGQPAELAATFVLLATSEASYMSGSVIGVTGGRHLS</sequence>
<dbReference type="PANTHER" id="PTHR48107">
    <property type="entry name" value="NADPH-DEPENDENT ALDEHYDE REDUCTASE-LIKE PROTEIN, CHLOROPLASTIC-RELATED"/>
    <property type="match status" value="1"/>
</dbReference>
<dbReference type="InterPro" id="IPR002347">
    <property type="entry name" value="SDR_fam"/>
</dbReference>
<comment type="similarity">
    <text evidence="1">Belongs to the short-chain dehydrogenases/reductases (SDR) family.</text>
</comment>
<evidence type="ECO:0000256" key="3">
    <source>
        <dbReference type="SAM" id="MobiDB-lite"/>
    </source>
</evidence>
<reference evidence="4 5" key="1">
    <citation type="submission" date="2019-03" db="EMBL/GenBank/DDBJ databases">
        <title>Whole genome sequence of Arthrobacter sp JH1-1.</title>
        <authorList>
            <person name="Trinh H.N."/>
        </authorList>
    </citation>
    <scope>NUCLEOTIDE SEQUENCE [LARGE SCALE GENOMIC DNA]</scope>
    <source>
        <strain evidence="4 5">JH1-1</strain>
    </source>
</reference>
<feature type="region of interest" description="Disordered" evidence="3">
    <location>
        <begin position="1"/>
        <end position="24"/>
    </location>
</feature>
<keyword evidence="5" id="KW-1185">Reference proteome</keyword>
<accession>A0A4R5KE78</accession>
<gene>
    <name evidence="4" type="ORF">E1809_18035</name>
</gene>
<dbReference type="Pfam" id="PF13561">
    <property type="entry name" value="adh_short_C2"/>
    <property type="match status" value="1"/>
</dbReference>
<dbReference type="PROSITE" id="PS00061">
    <property type="entry name" value="ADH_SHORT"/>
    <property type="match status" value="1"/>
</dbReference>
<dbReference type="EMBL" id="SMRU01000023">
    <property type="protein sequence ID" value="TDF92440.1"/>
    <property type="molecule type" value="Genomic_DNA"/>
</dbReference>
<dbReference type="InterPro" id="IPR036291">
    <property type="entry name" value="NAD(P)-bd_dom_sf"/>
</dbReference>
<dbReference type="RefSeq" id="WP_133205627.1">
    <property type="nucleotide sequence ID" value="NZ_SMRU01000023.1"/>
</dbReference>
<protein>
    <submittedName>
        <fullName evidence="4">SDR family oxidoreductase</fullName>
    </submittedName>
</protein>
<dbReference type="SUPFAM" id="SSF51735">
    <property type="entry name" value="NAD(P)-binding Rossmann-fold domains"/>
    <property type="match status" value="1"/>
</dbReference>
<name>A0A4R5KE78_9MICC</name>